<dbReference type="Pfam" id="PF01061">
    <property type="entry name" value="ABC2_membrane"/>
    <property type="match status" value="1"/>
</dbReference>
<dbReference type="STRING" id="1781255.BH720_03135"/>
<reference evidence="7" key="1">
    <citation type="submission" date="2016-09" db="EMBL/GenBank/DDBJ databases">
        <title>Draft genome of thermotolerant cyanobacterium Desertifilum sp. strain IPPAS B-1220.</title>
        <authorList>
            <person name="Sinetova M.A."/>
            <person name="Bolakhan K."/>
            <person name="Zayadan B.K."/>
            <person name="Mironov K.S."/>
            <person name="Ustinova V."/>
            <person name="Kupriyanova E.V."/>
            <person name="Sidorov R.A."/>
            <person name="Skrypnik A.N."/>
            <person name="Gogoleva N.E."/>
            <person name="Gogolev Y.V."/>
            <person name="Los D.A."/>
        </authorList>
    </citation>
    <scope>NUCLEOTIDE SEQUENCE [LARGE SCALE GENOMIC DNA]</scope>
    <source>
        <strain evidence="7">IPPAS B-1220</strain>
    </source>
</reference>
<gene>
    <name evidence="7" type="ORF">BH720_03135</name>
</gene>
<dbReference type="GO" id="GO:0043190">
    <property type="term" value="C:ATP-binding cassette (ABC) transporter complex"/>
    <property type="evidence" value="ECO:0007669"/>
    <property type="project" value="InterPro"/>
</dbReference>
<sequence length="274" mass="29748">MPNSPTQIHQIVATRREGGLGRSLHDVIVLTQRNLLLDRRNPAVILGATAFPIFLMVIFTAGFSRVVVPGGNYADYAQFLVPLSVLQGLLFSTVSLGVALYNDLDTGMDTRLRTLPIARSTVIASRILGGFGRLFIQAIAIVLVGHFLGFRFQAGILATLGFLLLAPLFAISFAWIAMLIAVRVTAPESVQISMNPWLLPLTFLSIGYVPLEGFPEWLQPFVQLNPVSAAAQALRGLSSGIPATQHILITLAWSLAITIVFGFLAIRSYQHRSA</sequence>
<evidence type="ECO:0000256" key="3">
    <source>
        <dbReference type="ARBA" id="ARBA00022989"/>
    </source>
</evidence>
<comment type="subcellular location">
    <subcellularLocation>
        <location evidence="5">Cell membrane</location>
        <topology evidence="5">Multi-pass membrane protein</topology>
    </subcellularLocation>
    <subcellularLocation>
        <location evidence="1">Membrane</location>
        <topology evidence="1">Multi-pass membrane protein</topology>
    </subcellularLocation>
</comment>
<dbReference type="PIRSF" id="PIRSF006648">
    <property type="entry name" value="DrrB"/>
    <property type="match status" value="1"/>
</dbReference>
<feature type="transmembrane region" description="Helical" evidence="5">
    <location>
        <begin position="194"/>
        <end position="211"/>
    </location>
</feature>
<dbReference type="InterPro" id="IPR047817">
    <property type="entry name" value="ABC2_TM_bact-type"/>
</dbReference>
<feature type="transmembrane region" description="Helical" evidence="5">
    <location>
        <begin position="247"/>
        <end position="266"/>
    </location>
</feature>
<evidence type="ECO:0000256" key="1">
    <source>
        <dbReference type="ARBA" id="ARBA00004141"/>
    </source>
</evidence>
<evidence type="ECO:0000256" key="4">
    <source>
        <dbReference type="ARBA" id="ARBA00023136"/>
    </source>
</evidence>
<accession>A0A1E5QPQ0</accession>
<dbReference type="GO" id="GO:0140359">
    <property type="term" value="F:ABC-type transporter activity"/>
    <property type="evidence" value="ECO:0007669"/>
    <property type="project" value="InterPro"/>
</dbReference>
<dbReference type="InterPro" id="IPR051784">
    <property type="entry name" value="Nod_factor_ABC_transporter"/>
</dbReference>
<proteinExistence type="inferred from homology"/>
<dbReference type="PROSITE" id="PS51012">
    <property type="entry name" value="ABC_TM2"/>
    <property type="match status" value="1"/>
</dbReference>
<keyword evidence="4 5" id="KW-0472">Membrane</keyword>
<dbReference type="AlphaFoldDB" id="A0A1E5QPQ0"/>
<name>A0A1E5QPQ0_9CYAN</name>
<evidence type="ECO:0000256" key="5">
    <source>
        <dbReference type="RuleBase" id="RU361157"/>
    </source>
</evidence>
<dbReference type="PANTHER" id="PTHR43229">
    <property type="entry name" value="NODULATION PROTEIN J"/>
    <property type="match status" value="1"/>
</dbReference>
<evidence type="ECO:0000313" key="7">
    <source>
        <dbReference type="EMBL" id="OEJ76567.1"/>
    </source>
</evidence>
<feature type="transmembrane region" description="Helical" evidence="5">
    <location>
        <begin position="123"/>
        <end position="148"/>
    </location>
</feature>
<dbReference type="InterPro" id="IPR013525">
    <property type="entry name" value="ABC2_TM"/>
</dbReference>
<feature type="transmembrane region" description="Helical" evidence="5">
    <location>
        <begin position="154"/>
        <end position="182"/>
    </location>
</feature>
<feature type="transmembrane region" description="Helical" evidence="5">
    <location>
        <begin position="43"/>
        <end position="67"/>
    </location>
</feature>
<dbReference type="InterPro" id="IPR000412">
    <property type="entry name" value="ABC_2_transport"/>
</dbReference>
<keyword evidence="2 5" id="KW-0812">Transmembrane</keyword>
<evidence type="ECO:0000259" key="6">
    <source>
        <dbReference type="PROSITE" id="PS51012"/>
    </source>
</evidence>
<feature type="domain" description="ABC transmembrane type-2" evidence="6">
    <location>
        <begin position="43"/>
        <end position="272"/>
    </location>
</feature>
<organism evidence="7">
    <name type="scientific">Desertifilum tharense IPPAS B-1220</name>
    <dbReference type="NCBI Taxonomy" id="1781255"/>
    <lineage>
        <taxon>Bacteria</taxon>
        <taxon>Bacillati</taxon>
        <taxon>Cyanobacteriota</taxon>
        <taxon>Cyanophyceae</taxon>
        <taxon>Desertifilales</taxon>
        <taxon>Desertifilaceae</taxon>
        <taxon>Desertifilum</taxon>
    </lineage>
</organism>
<keyword evidence="5" id="KW-1003">Cell membrane</keyword>
<keyword evidence="3 5" id="KW-1133">Transmembrane helix</keyword>
<dbReference type="EMBL" id="MJGC01000035">
    <property type="protein sequence ID" value="OEJ76567.1"/>
    <property type="molecule type" value="Genomic_DNA"/>
</dbReference>
<dbReference type="PANTHER" id="PTHR43229:SF2">
    <property type="entry name" value="NODULATION PROTEIN J"/>
    <property type="match status" value="1"/>
</dbReference>
<dbReference type="OrthoDB" id="4130984at2"/>
<dbReference type="RefSeq" id="WP_069965706.1">
    <property type="nucleotide sequence ID" value="NZ_CM124774.1"/>
</dbReference>
<comment type="caution">
    <text evidence="7">The sequence shown here is derived from an EMBL/GenBank/DDBJ whole genome shotgun (WGS) entry which is preliminary data.</text>
</comment>
<feature type="transmembrane region" description="Helical" evidence="5">
    <location>
        <begin position="79"/>
        <end position="102"/>
    </location>
</feature>
<comment type="similarity">
    <text evidence="5">Belongs to the ABC-2 integral membrane protein family.</text>
</comment>
<protein>
    <recommendedName>
        <fullName evidence="5">Transport permease protein</fullName>
    </recommendedName>
</protein>
<keyword evidence="5" id="KW-0813">Transport</keyword>
<evidence type="ECO:0000256" key="2">
    <source>
        <dbReference type="ARBA" id="ARBA00022692"/>
    </source>
</evidence>